<evidence type="ECO:0000313" key="3">
    <source>
        <dbReference type="Proteomes" id="UP001239994"/>
    </source>
</evidence>
<dbReference type="Proteomes" id="UP001239994">
    <property type="component" value="Unassembled WGS sequence"/>
</dbReference>
<proteinExistence type="predicted"/>
<evidence type="ECO:0000256" key="1">
    <source>
        <dbReference type="SAM" id="Phobius"/>
    </source>
</evidence>
<feature type="transmembrane region" description="Helical" evidence="1">
    <location>
        <begin position="92"/>
        <end position="114"/>
    </location>
</feature>
<keyword evidence="1" id="KW-0812">Transmembrane</keyword>
<dbReference type="EMBL" id="JAROKS010000021">
    <property type="protein sequence ID" value="KAK1790402.1"/>
    <property type="molecule type" value="Genomic_DNA"/>
</dbReference>
<name>A0AAD8Z0M9_9TELE</name>
<organism evidence="2 3">
    <name type="scientific">Electrophorus voltai</name>
    <dbReference type="NCBI Taxonomy" id="2609070"/>
    <lineage>
        <taxon>Eukaryota</taxon>
        <taxon>Metazoa</taxon>
        <taxon>Chordata</taxon>
        <taxon>Craniata</taxon>
        <taxon>Vertebrata</taxon>
        <taxon>Euteleostomi</taxon>
        <taxon>Actinopterygii</taxon>
        <taxon>Neopterygii</taxon>
        <taxon>Teleostei</taxon>
        <taxon>Ostariophysi</taxon>
        <taxon>Gymnotiformes</taxon>
        <taxon>Gymnotoidei</taxon>
        <taxon>Gymnotidae</taxon>
        <taxon>Electrophorus</taxon>
    </lineage>
</organism>
<comment type="caution">
    <text evidence="2">The sequence shown here is derived from an EMBL/GenBank/DDBJ whole genome shotgun (WGS) entry which is preliminary data.</text>
</comment>
<protein>
    <submittedName>
        <fullName evidence="2">Uncharacterized protein</fullName>
    </submittedName>
</protein>
<dbReference type="SUPFAM" id="SSF54928">
    <property type="entry name" value="RNA-binding domain, RBD"/>
    <property type="match status" value="1"/>
</dbReference>
<keyword evidence="1" id="KW-0472">Membrane</keyword>
<evidence type="ECO:0000313" key="2">
    <source>
        <dbReference type="EMBL" id="KAK1790402.1"/>
    </source>
</evidence>
<keyword evidence="3" id="KW-1185">Reference proteome</keyword>
<dbReference type="GO" id="GO:0003676">
    <property type="term" value="F:nucleic acid binding"/>
    <property type="evidence" value="ECO:0007669"/>
    <property type="project" value="InterPro"/>
</dbReference>
<dbReference type="AlphaFoldDB" id="A0AAD8Z0M9"/>
<keyword evidence="1" id="KW-1133">Transmembrane helix</keyword>
<reference evidence="2" key="1">
    <citation type="submission" date="2023-03" db="EMBL/GenBank/DDBJ databases">
        <title>Electrophorus voltai genome.</title>
        <authorList>
            <person name="Bian C."/>
        </authorList>
    </citation>
    <scope>NUCLEOTIDE SEQUENCE</scope>
    <source>
        <strain evidence="2">CB-2022</strain>
        <tissue evidence="2">Muscle</tissue>
    </source>
</reference>
<sequence>MGLTLSSSSGKFDSHEAAAHAIVIMNGTGIEGHMVKCYWGKETADVRAMQQMPMPQSSPGSAALLYGRWSQPYGNGLSMMSNRLSMMGCQHLTWLFFCASLSIFIGGFMMLVWAQSPQLHACPPKSHLGAATGKLETIMADLVYVPMSGLLECLVPSNCAPALLLP</sequence>
<dbReference type="InterPro" id="IPR035979">
    <property type="entry name" value="RBD_domain_sf"/>
</dbReference>
<accession>A0AAD8Z0M9</accession>
<gene>
    <name evidence="2" type="ORF">P4O66_014305</name>
</gene>